<protein>
    <submittedName>
        <fullName evidence="1">Uncharacterized protein ORF468</fullName>
    </submittedName>
</protein>
<organism evidence="1 3">
    <name type="scientific">Gallid alphaherpesvirus 3</name>
    <dbReference type="NCBI Taxonomy" id="35250"/>
    <lineage>
        <taxon>Viruses</taxon>
        <taxon>Duplodnaviria</taxon>
        <taxon>Heunggongvirae</taxon>
        <taxon>Peploviricota</taxon>
        <taxon>Herviviricetes</taxon>
        <taxon>Herpesvirales</taxon>
        <taxon>Orthoherpesviridae</taxon>
        <taxon>Alphaherpesvirinae</taxon>
        <taxon>Mardivirus</taxon>
        <taxon>Mardivirus gallidalpha3</taxon>
    </lineage>
</organism>
<proteinExistence type="predicted"/>
<dbReference type="EMBL" id="HQ840738">
    <property type="protein sequence ID" value="AEI00296.1"/>
    <property type="molecule type" value="Genomic_DNA"/>
</dbReference>
<reference evidence="1 3" key="1">
    <citation type="journal article" date="2011" name="Virus Genes">
        <title>Comparative genomic sequence analysis of the Marek's disease vaccine strain SB-1.</title>
        <authorList>
            <person name="Spatz S.J."/>
            <person name="Schat K.A."/>
        </authorList>
    </citation>
    <scope>NUCLEOTIDE SEQUENCE [LARGE SCALE GENOMIC DNA]</scope>
    <source>
        <strain evidence="1">SB-1</strain>
    </source>
</reference>
<gene>
    <name evidence="1" type="primary">ORF468</name>
</gene>
<keyword evidence="3" id="KW-1185">Reference proteome</keyword>
<dbReference type="GeneID" id="80532847"/>
<reference evidence="2" key="2">
    <citation type="submission" date="2018-09" db="EMBL/GenBank/DDBJ databases">
        <title>Genomic sequence analysis of Gallid alphaherpesvirus 3 strain 301B/1.</title>
        <authorList>
            <person name="Kim T."/>
            <person name="Volkening J.D."/>
            <person name="Spatz S.J."/>
        </authorList>
    </citation>
    <scope>NUCLEOTIDE SEQUENCE</scope>
    <source>
        <strain evidence="2">301B/1</strain>
    </source>
</reference>
<dbReference type="Proteomes" id="UP000095860">
    <property type="component" value="Segment"/>
</dbReference>
<accession>F8TC86</accession>
<dbReference type="EMBL" id="MH939248">
    <property type="protein sequence ID" value="QEY02330.1"/>
    <property type="molecule type" value="Genomic_DNA"/>
</dbReference>
<evidence type="ECO:0000313" key="2">
    <source>
        <dbReference type="EMBL" id="QEY02330.1"/>
    </source>
</evidence>
<dbReference type="KEGG" id="vg:80532847"/>
<sequence>MHCFMRKIHKAEAASLDLPGSLSHSSRRVTTVIIDTPICAPNEKFLYWWSVGAGIGPCSETSV</sequence>
<dbReference type="RefSeq" id="YP_010795688.1">
    <property type="nucleotide sequence ID" value="NC_075702.1"/>
</dbReference>
<evidence type="ECO:0000313" key="3">
    <source>
        <dbReference type="Proteomes" id="UP000095860"/>
    </source>
</evidence>
<name>F8TC86_9ALPH</name>
<evidence type="ECO:0000313" key="1">
    <source>
        <dbReference type="EMBL" id="AEI00296.1"/>
    </source>
</evidence>